<dbReference type="PANTHER" id="PTHR23302:SF18">
    <property type="entry name" value="TRANSMEMBRANE CHANNEL-LIKE PROTEIN 1"/>
    <property type="match status" value="1"/>
</dbReference>
<keyword evidence="5 6" id="KW-0472">Membrane</keyword>
<comment type="subcellular location">
    <subcellularLocation>
        <location evidence="1 6">Membrane</location>
        <topology evidence="1 6">Multi-pass membrane protein</topology>
    </subcellularLocation>
</comment>
<feature type="compositionally biased region" description="Basic and acidic residues" evidence="7">
    <location>
        <begin position="94"/>
        <end position="103"/>
    </location>
</feature>
<feature type="region of interest" description="Disordered" evidence="7">
    <location>
        <begin position="805"/>
        <end position="874"/>
    </location>
</feature>
<dbReference type="OrthoDB" id="5831905at2759"/>
<keyword evidence="3 6" id="KW-0812">Transmembrane</keyword>
<comment type="caution">
    <text evidence="9">The sequence shown here is derived from an EMBL/GenBank/DDBJ whole genome shotgun (WGS) entry which is preliminary data.</text>
</comment>
<keyword evidence="4 6" id="KW-1133">Transmembrane helix</keyword>
<comment type="similarity">
    <text evidence="2 6">Belongs to the TMC family.</text>
</comment>
<feature type="transmembrane region" description="Helical" evidence="6">
    <location>
        <begin position="737"/>
        <end position="761"/>
    </location>
</feature>
<feature type="transmembrane region" description="Helical" evidence="6">
    <location>
        <begin position="239"/>
        <end position="263"/>
    </location>
</feature>
<sequence length="874" mass="101387">MPVEKPITLESDADRNDSVFYVGIDVDGRKQREEMDKKKKERKVVKRQVQRLERKSTYLYNDKKNRINGEGEVEEIPKERKNSKSKKAGIQQDEAERGREEKKKLKTMQGNDRQSKKSISDASSSSDDEFVVDSLSEEELEKLIEAIEEKKKLIATLKTQHWPMHKKLSTLRESQAFIEKYEGTLGKVKGRKLYTCKVMVMKKWVKFRRNFNNIKKACIPWEMKIKEIESHFGSSVASYFILLRWMFGINIILFALSFGLVIFPEALMGMPYGSIPRKTVPRDELSTAMNFDVLWDIEGYLKYSVLFYGYYNNQRTIGWIKFRMPLCYLLVAVVSVAYSYMEVIRIMARNESQESGGDETHFNYSWKIFTSWDYLVGNPETADSKFASIATTFKETIIEEKELKQEENIRRTLVIRILANIMVFSILVGSGYLIYFVVRRSEKFIRAGMKNFNWWERNEVNAVMSLLTTFCPMYFEAIALMENYHPRIALRWQMGRVFALYVGNLYSFVIAVIEQINISRVEEEEMKHNLTIYEANMYNRSIAENSTFHVNPADVPRGPCWETMVGQEFVRMVISDTLTVFIVLLVNDFLRAVVIRLLNHCWCWDLEYTFPCYSFFDLSGNVLGLIFNQGMIWMGTLFAPCLPALNLLKLQSSMYIQAWGVLCCNIPHPNICKTSRSSNFYMKILLFILFVSTLPTIFTIVSMRPSFDCGPFSGKDHMYDVITESLELDFPRWLGNVFSYISNPGLVVPFLLLMVLTIYYLHATSKSYKQANNDLKKKLRAQCEENRKKSRFEAKKSAEYLEQVKNKVKQSNNNASEKRDNSKRSRQSYSSPPPNVFSGGRGSSLKYSHKPPCTRPPAPRSHLLHGQLPGFPPC</sequence>
<evidence type="ECO:0000256" key="4">
    <source>
        <dbReference type="ARBA" id="ARBA00022989"/>
    </source>
</evidence>
<gene>
    <name evidence="9" type="ORF">KOW79_018321</name>
</gene>
<protein>
    <recommendedName>
        <fullName evidence="6">Transmembrane channel-like protein</fullName>
    </recommendedName>
</protein>
<dbReference type="AlphaFoldDB" id="A0A9D3N8C5"/>
<evidence type="ECO:0000259" key="8">
    <source>
        <dbReference type="Pfam" id="PF07810"/>
    </source>
</evidence>
<feature type="domain" description="TMC" evidence="8">
    <location>
        <begin position="560"/>
        <end position="675"/>
    </location>
</feature>
<feature type="compositionally biased region" description="Basic and acidic residues" evidence="7">
    <location>
        <begin position="27"/>
        <end position="38"/>
    </location>
</feature>
<feature type="transmembrane region" description="Helical" evidence="6">
    <location>
        <begin position="459"/>
        <end position="478"/>
    </location>
</feature>
<evidence type="ECO:0000256" key="6">
    <source>
        <dbReference type="RuleBase" id="RU310713"/>
    </source>
</evidence>
<feature type="transmembrane region" description="Helical" evidence="6">
    <location>
        <begin position="684"/>
        <end position="703"/>
    </location>
</feature>
<dbReference type="InterPro" id="IPR038900">
    <property type="entry name" value="TMC"/>
</dbReference>
<evidence type="ECO:0000256" key="3">
    <source>
        <dbReference type="ARBA" id="ARBA00022692"/>
    </source>
</evidence>
<feature type="transmembrane region" description="Helical" evidence="6">
    <location>
        <begin position="322"/>
        <end position="341"/>
    </location>
</feature>
<feature type="transmembrane region" description="Helical" evidence="6">
    <location>
        <begin position="618"/>
        <end position="645"/>
    </location>
</feature>
<dbReference type="EMBL" id="JAHKSW010000022">
    <property type="protein sequence ID" value="KAG7318566.1"/>
    <property type="molecule type" value="Genomic_DNA"/>
</dbReference>
<proteinExistence type="inferred from homology"/>
<feature type="transmembrane region" description="Helical" evidence="6">
    <location>
        <begin position="578"/>
        <end position="598"/>
    </location>
</feature>
<accession>A0A9D3N8C5</accession>
<keyword evidence="10" id="KW-1185">Reference proteome</keyword>
<feature type="transmembrane region" description="Helical" evidence="6">
    <location>
        <begin position="413"/>
        <end position="438"/>
    </location>
</feature>
<feature type="transmembrane region" description="Helical" evidence="6">
    <location>
        <begin position="498"/>
        <end position="518"/>
    </location>
</feature>
<dbReference type="GO" id="GO:0050910">
    <property type="term" value="P:detection of mechanical stimulus involved in sensory perception of sound"/>
    <property type="evidence" value="ECO:0007669"/>
    <property type="project" value="TreeGrafter"/>
</dbReference>
<dbReference type="GO" id="GO:0005886">
    <property type="term" value="C:plasma membrane"/>
    <property type="evidence" value="ECO:0007669"/>
    <property type="project" value="InterPro"/>
</dbReference>
<evidence type="ECO:0000256" key="2">
    <source>
        <dbReference type="ARBA" id="ARBA00006510"/>
    </source>
</evidence>
<dbReference type="GO" id="GO:0008381">
    <property type="term" value="F:mechanosensitive monoatomic ion channel activity"/>
    <property type="evidence" value="ECO:0007669"/>
    <property type="project" value="TreeGrafter"/>
</dbReference>
<dbReference type="PANTHER" id="PTHR23302">
    <property type="entry name" value="TRANSMEMBRANE CHANNEL-RELATED"/>
    <property type="match status" value="1"/>
</dbReference>
<feature type="compositionally biased region" description="Basic and acidic residues" evidence="7">
    <location>
        <begin position="50"/>
        <end position="82"/>
    </location>
</feature>
<dbReference type="Proteomes" id="UP000824219">
    <property type="component" value="Linkage Group LG22"/>
</dbReference>
<name>A0A9D3N8C5_9TELE</name>
<dbReference type="GO" id="GO:0060005">
    <property type="term" value="P:vestibular reflex"/>
    <property type="evidence" value="ECO:0007669"/>
    <property type="project" value="TreeGrafter"/>
</dbReference>
<dbReference type="InterPro" id="IPR012496">
    <property type="entry name" value="TMC_dom"/>
</dbReference>
<evidence type="ECO:0000256" key="1">
    <source>
        <dbReference type="ARBA" id="ARBA00004141"/>
    </source>
</evidence>
<evidence type="ECO:0000256" key="7">
    <source>
        <dbReference type="SAM" id="MobiDB-lite"/>
    </source>
</evidence>
<reference evidence="9 10" key="1">
    <citation type="submission" date="2021-06" db="EMBL/GenBank/DDBJ databases">
        <title>Chromosome-level genome assembly of the red-tail catfish (Hemibagrus wyckioides).</title>
        <authorList>
            <person name="Shao F."/>
        </authorList>
    </citation>
    <scope>NUCLEOTIDE SEQUENCE [LARGE SCALE GENOMIC DNA]</scope>
    <source>
        <strain evidence="9">EC202008001</strain>
        <tissue evidence="9">Blood</tissue>
    </source>
</reference>
<feature type="compositionally biased region" description="Basic residues" evidence="7">
    <location>
        <begin position="39"/>
        <end position="49"/>
    </location>
</feature>
<dbReference type="Pfam" id="PF07810">
    <property type="entry name" value="TMC"/>
    <property type="match status" value="1"/>
</dbReference>
<evidence type="ECO:0000313" key="10">
    <source>
        <dbReference type="Proteomes" id="UP000824219"/>
    </source>
</evidence>
<organism evidence="9 10">
    <name type="scientific">Hemibagrus wyckioides</name>
    <dbReference type="NCBI Taxonomy" id="337641"/>
    <lineage>
        <taxon>Eukaryota</taxon>
        <taxon>Metazoa</taxon>
        <taxon>Chordata</taxon>
        <taxon>Craniata</taxon>
        <taxon>Vertebrata</taxon>
        <taxon>Euteleostomi</taxon>
        <taxon>Actinopterygii</taxon>
        <taxon>Neopterygii</taxon>
        <taxon>Teleostei</taxon>
        <taxon>Ostariophysi</taxon>
        <taxon>Siluriformes</taxon>
        <taxon>Bagridae</taxon>
        <taxon>Hemibagrus</taxon>
    </lineage>
</organism>
<evidence type="ECO:0000256" key="5">
    <source>
        <dbReference type="ARBA" id="ARBA00023136"/>
    </source>
</evidence>
<evidence type="ECO:0000313" key="9">
    <source>
        <dbReference type="EMBL" id="KAG7318566.1"/>
    </source>
</evidence>
<feature type="region of interest" description="Disordered" evidence="7">
    <location>
        <begin position="27"/>
        <end position="125"/>
    </location>
</feature>